<organism evidence="2">
    <name type="scientific">marine sediment metagenome</name>
    <dbReference type="NCBI Taxonomy" id="412755"/>
    <lineage>
        <taxon>unclassified sequences</taxon>
        <taxon>metagenomes</taxon>
        <taxon>ecological metagenomes</taxon>
    </lineage>
</organism>
<dbReference type="InterPro" id="IPR013320">
    <property type="entry name" value="ConA-like_dom_sf"/>
</dbReference>
<proteinExistence type="predicted"/>
<feature type="domain" description="3-keto-alpha-glucoside-1,2-lyase/3-keto-2-hydroxy-glucal hydratase" evidence="1">
    <location>
        <begin position="60"/>
        <end position="221"/>
    </location>
</feature>
<protein>
    <recommendedName>
        <fullName evidence="1">3-keto-alpha-glucoside-1,2-lyase/3-keto-2-hydroxy-glucal hydratase domain-containing protein</fullName>
    </recommendedName>
</protein>
<dbReference type="Gene3D" id="2.60.120.560">
    <property type="entry name" value="Exo-inulinase, domain 1"/>
    <property type="match status" value="1"/>
</dbReference>
<comment type="caution">
    <text evidence="2">The sequence shown here is derived from an EMBL/GenBank/DDBJ whole genome shotgun (WGS) entry which is preliminary data.</text>
</comment>
<feature type="non-terminal residue" evidence="2">
    <location>
        <position position="221"/>
    </location>
</feature>
<gene>
    <name evidence="2" type="ORF">S01H1_44273</name>
</gene>
<dbReference type="GO" id="GO:0016787">
    <property type="term" value="F:hydrolase activity"/>
    <property type="evidence" value="ECO:0007669"/>
    <property type="project" value="InterPro"/>
</dbReference>
<dbReference type="InterPro" id="IPR010496">
    <property type="entry name" value="AL/BT2_dom"/>
</dbReference>
<evidence type="ECO:0000259" key="1">
    <source>
        <dbReference type="Pfam" id="PF06439"/>
    </source>
</evidence>
<name>X0V3Y7_9ZZZZ</name>
<dbReference type="AlphaFoldDB" id="X0V3Y7"/>
<dbReference type="EMBL" id="BARS01028236">
    <property type="protein sequence ID" value="GAG06087.1"/>
    <property type="molecule type" value="Genomic_DNA"/>
</dbReference>
<reference evidence="2" key="1">
    <citation type="journal article" date="2014" name="Front. Microbiol.">
        <title>High frequency of phylogenetically diverse reductive dehalogenase-homologous genes in deep subseafloor sedimentary metagenomes.</title>
        <authorList>
            <person name="Kawai M."/>
            <person name="Futagami T."/>
            <person name="Toyoda A."/>
            <person name="Takaki Y."/>
            <person name="Nishi S."/>
            <person name="Hori S."/>
            <person name="Arai W."/>
            <person name="Tsubouchi T."/>
            <person name="Morono Y."/>
            <person name="Uchiyama I."/>
            <person name="Ito T."/>
            <person name="Fujiyama A."/>
            <person name="Inagaki F."/>
            <person name="Takami H."/>
        </authorList>
    </citation>
    <scope>NUCLEOTIDE SEQUENCE</scope>
    <source>
        <strain evidence="2">Expedition CK06-06</strain>
    </source>
</reference>
<dbReference type="Pfam" id="PF06439">
    <property type="entry name" value="3keto-disac_hyd"/>
    <property type="match status" value="1"/>
</dbReference>
<evidence type="ECO:0000313" key="2">
    <source>
        <dbReference type="EMBL" id="GAG06087.1"/>
    </source>
</evidence>
<accession>X0V3Y7</accession>
<dbReference type="SUPFAM" id="SSF49899">
    <property type="entry name" value="Concanavalin A-like lectins/glucanases"/>
    <property type="match status" value="1"/>
</dbReference>
<sequence>MNGTMRMRAKVTAACVAVVVIVGGAGIPDSFGENAKETVPIDWGKPVLVDNFDRAQLGAENWELPKGSCEIRDGKLVATSEGNFYLFYKRKLASNMAIEFDGMIPDTQKACDLAAVLSANEFEPAIRHYQGAVGTSGNKYSAIHRGKVRTEGDEVVARSQLTLTSGKWYHIRAERQDEFVRLFVDGKKVLEYRDPLAFAPASHNRIGLYTYGALTHFDNVK</sequence>